<dbReference type="OrthoDB" id="9801383at2"/>
<dbReference type="Proteomes" id="UP000245166">
    <property type="component" value="Unassembled WGS sequence"/>
</dbReference>
<evidence type="ECO:0000313" key="3">
    <source>
        <dbReference type="Proteomes" id="UP000245166"/>
    </source>
</evidence>
<proteinExistence type="predicted"/>
<comment type="caution">
    <text evidence="2">The sequence shown here is derived from an EMBL/GenBank/DDBJ whole genome shotgun (WGS) entry which is preliminary data.</text>
</comment>
<keyword evidence="3" id="KW-1185">Reference proteome</keyword>
<accession>A0A2U1ZZZ1</accession>
<evidence type="ECO:0000259" key="1">
    <source>
        <dbReference type="PROSITE" id="PS51272"/>
    </source>
</evidence>
<gene>
    <name evidence="2" type="ORF">C8046_13125</name>
</gene>
<dbReference type="EMBL" id="PYHR01000002">
    <property type="protein sequence ID" value="PWD52548.1"/>
    <property type="molecule type" value="Genomic_DNA"/>
</dbReference>
<protein>
    <recommendedName>
        <fullName evidence="1">SLH domain-containing protein</fullName>
    </recommendedName>
</protein>
<dbReference type="InterPro" id="IPR001119">
    <property type="entry name" value="SLH_dom"/>
</dbReference>
<evidence type="ECO:0000313" key="2">
    <source>
        <dbReference type="EMBL" id="PWD52548.1"/>
    </source>
</evidence>
<dbReference type="Pfam" id="PF00395">
    <property type="entry name" value="SLH"/>
    <property type="match status" value="1"/>
</dbReference>
<dbReference type="PROSITE" id="PS51272">
    <property type="entry name" value="SLH"/>
    <property type="match status" value="3"/>
</dbReference>
<feature type="domain" description="SLH" evidence="1">
    <location>
        <begin position="318"/>
        <end position="384"/>
    </location>
</feature>
<name>A0A2U1ZZZ1_9MICO</name>
<sequence length="446" mass="46004">MRAALTLRAAAWPVPDPAHPAPAVDLVLVDTHGVRAAVDLADHSDALTPLPGTSAPLARTLLRQVTVPLTAFGGVDLTSIAAVEVVGATSAGSVLVADLAFTTPAVGAPVGLDLPSVTVQGGTVEEGSGAGTALIGLHLDPAPTAAVEVAVELRGVGIAGPRPALVRRTIAPGTTCLAVAVPIQGDTSPSAARLTGERVTVVGTGGVIPGTTATDELVVREDDGVIRFVGGVWVPADSARSPGPQADPCAPRASSVFLDVPAGLPFEDEIGWLAASGVSTGWTVAAGQEFRPLAPIARDAMAAFLYRHAGSPDFTMPTTSPFADVSPTQQHYRAMAWLATTGISTGWATPRGQEFRPFEPINRDAMAAFLYRYAGSPSFTPTGPSPFLDVPAGMPFEREMRWLAAEGISAGWTVPGGSEYRPLVPINRDAMATFLHRYSGRPATPR</sequence>
<dbReference type="AlphaFoldDB" id="A0A2U1ZZZ1"/>
<reference evidence="2 3" key="1">
    <citation type="submission" date="2018-03" db="EMBL/GenBank/DDBJ databases">
        <title>Genome assembly of novel Miniimonas species PCH200.</title>
        <authorList>
            <person name="Thakur V."/>
            <person name="Kumar V."/>
            <person name="Singh D."/>
        </authorList>
    </citation>
    <scope>NUCLEOTIDE SEQUENCE [LARGE SCALE GENOMIC DNA]</scope>
    <source>
        <strain evidence="2 3">PCH200</strain>
    </source>
</reference>
<feature type="domain" description="SLH" evidence="1">
    <location>
        <begin position="253"/>
        <end position="317"/>
    </location>
</feature>
<organism evidence="2 3">
    <name type="scientific">Serinibacter arcticus</name>
    <dbReference type="NCBI Taxonomy" id="1655435"/>
    <lineage>
        <taxon>Bacteria</taxon>
        <taxon>Bacillati</taxon>
        <taxon>Actinomycetota</taxon>
        <taxon>Actinomycetes</taxon>
        <taxon>Micrococcales</taxon>
        <taxon>Beutenbergiaceae</taxon>
        <taxon>Serinibacter</taxon>
    </lineage>
</organism>
<feature type="domain" description="SLH" evidence="1">
    <location>
        <begin position="385"/>
        <end position="446"/>
    </location>
</feature>